<gene>
    <name evidence="1" type="ORF">EVAR_81793_1</name>
</gene>
<evidence type="ECO:0000313" key="2">
    <source>
        <dbReference type="Proteomes" id="UP000299102"/>
    </source>
</evidence>
<proteinExistence type="predicted"/>
<evidence type="ECO:0000313" key="1">
    <source>
        <dbReference type="EMBL" id="GBP25908.1"/>
    </source>
</evidence>
<name>A0A4C1UHL2_EUMVA</name>
<organism evidence="1 2">
    <name type="scientific">Eumeta variegata</name>
    <name type="common">Bagworm moth</name>
    <name type="synonym">Eumeta japonica</name>
    <dbReference type="NCBI Taxonomy" id="151549"/>
    <lineage>
        <taxon>Eukaryota</taxon>
        <taxon>Metazoa</taxon>
        <taxon>Ecdysozoa</taxon>
        <taxon>Arthropoda</taxon>
        <taxon>Hexapoda</taxon>
        <taxon>Insecta</taxon>
        <taxon>Pterygota</taxon>
        <taxon>Neoptera</taxon>
        <taxon>Endopterygota</taxon>
        <taxon>Lepidoptera</taxon>
        <taxon>Glossata</taxon>
        <taxon>Ditrysia</taxon>
        <taxon>Tineoidea</taxon>
        <taxon>Psychidae</taxon>
        <taxon>Oiketicinae</taxon>
        <taxon>Eumeta</taxon>
    </lineage>
</organism>
<dbReference type="Proteomes" id="UP000299102">
    <property type="component" value="Unassembled WGS sequence"/>
</dbReference>
<sequence length="145" mass="16334">MLYGCGTEPSGSLVRFTLGRLSHQLAVRQPDDVLRIRAARRRARINRLLQLHGPRSPTRTPAQGRDVAVMNKTWVFQRRIGNGHTVTLKQNTKTACTVRGDFVRCDTGLESPRETSRAPDAARLVLEPTARRPPHTKHDLAFFTK</sequence>
<keyword evidence="2" id="KW-1185">Reference proteome</keyword>
<dbReference type="EMBL" id="BGZK01000173">
    <property type="protein sequence ID" value="GBP25908.1"/>
    <property type="molecule type" value="Genomic_DNA"/>
</dbReference>
<comment type="caution">
    <text evidence="1">The sequence shown here is derived from an EMBL/GenBank/DDBJ whole genome shotgun (WGS) entry which is preliminary data.</text>
</comment>
<reference evidence="1 2" key="1">
    <citation type="journal article" date="2019" name="Commun. Biol.">
        <title>The bagworm genome reveals a unique fibroin gene that provides high tensile strength.</title>
        <authorList>
            <person name="Kono N."/>
            <person name="Nakamura H."/>
            <person name="Ohtoshi R."/>
            <person name="Tomita M."/>
            <person name="Numata K."/>
            <person name="Arakawa K."/>
        </authorList>
    </citation>
    <scope>NUCLEOTIDE SEQUENCE [LARGE SCALE GENOMIC DNA]</scope>
</reference>
<protein>
    <submittedName>
        <fullName evidence="1">Uncharacterized protein</fullName>
    </submittedName>
</protein>
<dbReference type="AlphaFoldDB" id="A0A4C1UHL2"/>
<accession>A0A4C1UHL2</accession>